<reference evidence="1" key="1">
    <citation type="journal article" date="2015" name="Nature">
        <title>Complex archaea that bridge the gap between prokaryotes and eukaryotes.</title>
        <authorList>
            <person name="Spang A."/>
            <person name="Saw J.H."/>
            <person name="Jorgensen S.L."/>
            <person name="Zaremba-Niedzwiedzka K."/>
            <person name="Martijn J."/>
            <person name="Lind A.E."/>
            <person name="van Eijk R."/>
            <person name="Schleper C."/>
            <person name="Guy L."/>
            <person name="Ettema T.J."/>
        </authorList>
    </citation>
    <scope>NUCLEOTIDE SEQUENCE</scope>
</reference>
<dbReference type="EMBL" id="LAZR01002142">
    <property type="protein sequence ID" value="KKN33903.1"/>
    <property type="molecule type" value="Genomic_DNA"/>
</dbReference>
<sequence length="424" mass="43186">MNWEKASPVIAVFGSIAVLLVVTQMGLFQASGATSTEVIDEYVDDTFIAQRTGINLVGGTNVTISGVDNPTDSRVDFTIAATGVGSEVVFNARKDSAGTILKGRAVHLTGFNPSGYIEVEEADADDPTKMPAIGLAEVDLTNSSTGLVMLTGELTSLDTTAFAFGDGLYVSTTSGILTATKPTGNSTQVQKVAQVARAHISQGVLEVFGAGRTNDLPNITDDSIWIGSAIDVPTNTAIGDCDDSGGNHLNYDTATNTLSCGTTNGPVAAFTSGTINGVTIGGGTPAGGTFTNVGVGIAPLSVLHIKASIPGTIGDKPAGQLNIQSPTNDVNTNAVITAYKSNAGGDPDIQLWYLGSSSLSNENITFLNRGNATLALGTNGTDRLTISGSGTVNLQNNDLTNIGNAGTDITSTAATFGVDVDINA</sequence>
<protein>
    <submittedName>
        <fullName evidence="1">Uncharacterized protein</fullName>
    </submittedName>
</protein>
<proteinExistence type="predicted"/>
<evidence type="ECO:0000313" key="1">
    <source>
        <dbReference type="EMBL" id="KKN33903.1"/>
    </source>
</evidence>
<organism evidence="1">
    <name type="scientific">marine sediment metagenome</name>
    <dbReference type="NCBI Taxonomy" id="412755"/>
    <lineage>
        <taxon>unclassified sequences</taxon>
        <taxon>metagenomes</taxon>
        <taxon>ecological metagenomes</taxon>
    </lineage>
</organism>
<dbReference type="AlphaFoldDB" id="A0A0F9SXC3"/>
<feature type="non-terminal residue" evidence="1">
    <location>
        <position position="424"/>
    </location>
</feature>
<accession>A0A0F9SXC3</accession>
<name>A0A0F9SXC3_9ZZZZ</name>
<gene>
    <name evidence="1" type="ORF">LCGC14_0798960</name>
</gene>
<comment type="caution">
    <text evidence="1">The sequence shown here is derived from an EMBL/GenBank/DDBJ whole genome shotgun (WGS) entry which is preliminary data.</text>
</comment>